<feature type="compositionally biased region" description="Polar residues" evidence="4">
    <location>
        <begin position="336"/>
        <end position="348"/>
    </location>
</feature>
<evidence type="ECO:0000256" key="1">
    <source>
        <dbReference type="ARBA" id="ARBA00009019"/>
    </source>
</evidence>
<dbReference type="InterPro" id="IPR026079">
    <property type="entry name" value="CDR2"/>
</dbReference>
<keyword evidence="2 3" id="KW-0175">Coiled coil</keyword>
<reference evidence="5" key="2">
    <citation type="submission" date="2025-09" db="UniProtKB">
        <authorList>
            <consortium name="Ensembl"/>
        </authorList>
    </citation>
    <scope>IDENTIFICATION</scope>
</reference>
<feature type="compositionally biased region" description="Basic and acidic residues" evidence="4">
    <location>
        <begin position="326"/>
        <end position="335"/>
    </location>
</feature>
<accession>A0A8C1DMZ8</accession>
<dbReference type="OMA" id="WASERQM"/>
<dbReference type="PANTHER" id="PTHR19232:SF1">
    <property type="entry name" value="CEREBELLAR DEGENERATION-RELATED PROTEIN 2"/>
    <property type="match status" value="1"/>
</dbReference>
<evidence type="ECO:0000256" key="2">
    <source>
        <dbReference type="ARBA" id="ARBA00023054"/>
    </source>
</evidence>
<evidence type="ECO:0000256" key="4">
    <source>
        <dbReference type="SAM" id="MobiDB-lite"/>
    </source>
</evidence>
<organism evidence="5 6">
    <name type="scientific">Cyprinus carpio carpio</name>
    <dbReference type="NCBI Taxonomy" id="630221"/>
    <lineage>
        <taxon>Eukaryota</taxon>
        <taxon>Metazoa</taxon>
        <taxon>Chordata</taxon>
        <taxon>Craniata</taxon>
        <taxon>Vertebrata</taxon>
        <taxon>Euteleostomi</taxon>
        <taxon>Actinopterygii</taxon>
        <taxon>Neopterygii</taxon>
        <taxon>Teleostei</taxon>
        <taxon>Ostariophysi</taxon>
        <taxon>Cypriniformes</taxon>
        <taxon>Cyprinidae</taxon>
        <taxon>Cyprininae</taxon>
        <taxon>Cyprinus</taxon>
    </lineage>
</organism>
<comment type="similarity">
    <text evidence="1">Belongs to the CDR2 family.</text>
</comment>
<name>A0A8C1DMZ8_CYPCA</name>
<dbReference type="PANTHER" id="PTHR19232">
    <property type="entry name" value="CENTROCORTIN FAMILY MEMBER"/>
    <property type="match status" value="1"/>
</dbReference>
<dbReference type="Ensembl" id="ENSCCRT00000070073.2">
    <property type="protein sequence ID" value="ENSCCRP00000064643.2"/>
    <property type="gene ID" value="ENSCCRG00000034802.2"/>
</dbReference>
<dbReference type="GeneTree" id="ENSGT00390000018570"/>
<sequence>KMLTDIIEGEFDIKEEEPWYDHQDLEHDLHLAAELGKNLLEQNRDLEETLQQMYITNQEQIQEIEYLSKQVDMLRSANDQQAKLYEQLDSTAQDLELKNQRLVLENRAAQMKIEGLTETMEGLQTQVEELQRDMQKLKLDSAEQTRSSDPDGVQGLTCSEESRQLHKQEKEKVSTSISWLSAGEKDESLDRSVESLQAQLSTERAQRETAELEAEALVHELSQLEPKVALLGVYKERLAETEAEAQELRLLLRSSEDSVFLPLDDEVGGARHRGRSCSSERQLLSDEQPAVKHHGISLLNEVDAQYTALQEKYDMLLRRCQGEMLSEKQKTDQTHTHSPGVNTQNDSQQPEYKALFQEIFTFIQKSKKDLKENRIKVVVILTFVYRSLTLKTTPTRNY</sequence>
<dbReference type="Proteomes" id="UP001108240">
    <property type="component" value="Unplaced"/>
</dbReference>
<reference evidence="5" key="1">
    <citation type="submission" date="2025-08" db="UniProtKB">
        <authorList>
            <consortium name="Ensembl"/>
        </authorList>
    </citation>
    <scope>IDENTIFICATION</scope>
</reference>
<dbReference type="AlphaFoldDB" id="A0A8C1DMZ8"/>
<evidence type="ECO:0000256" key="3">
    <source>
        <dbReference type="SAM" id="Coils"/>
    </source>
</evidence>
<protein>
    <submittedName>
        <fullName evidence="5">Cerebellar degeneration-related protein 2b</fullName>
    </submittedName>
</protein>
<keyword evidence="6" id="KW-1185">Reference proteome</keyword>
<feature type="coiled-coil region" evidence="3">
    <location>
        <begin position="193"/>
        <end position="258"/>
    </location>
</feature>
<evidence type="ECO:0000313" key="6">
    <source>
        <dbReference type="Proteomes" id="UP001108240"/>
    </source>
</evidence>
<proteinExistence type="inferred from homology"/>
<feature type="region of interest" description="Disordered" evidence="4">
    <location>
        <begin position="326"/>
        <end position="348"/>
    </location>
</feature>
<feature type="coiled-coil region" evidence="3">
    <location>
        <begin position="32"/>
        <end position="147"/>
    </location>
</feature>
<evidence type="ECO:0000313" key="5">
    <source>
        <dbReference type="Ensembl" id="ENSCCRP00000064643.2"/>
    </source>
</evidence>